<dbReference type="AlphaFoldDB" id="A0AAD1W5S9"/>
<accession>A0AAD1W5S9</accession>
<keyword evidence="2" id="KW-1185">Reference proteome</keyword>
<dbReference type="EMBL" id="OW240915">
    <property type="protein sequence ID" value="CAH2284467.1"/>
    <property type="molecule type" value="Genomic_DNA"/>
</dbReference>
<sequence length="153" mass="16417">MFLYLAYQVTISTGHKPTVGRALRSCQLSISWSASHLICSSCCRSSLPAYTGYLSETQRTDQSAALCGVITLTHRDSEGLFFGVSEGNFAGLMGALSLLRVPTHAAAAEAAAVCATGTPAALTPQAHCYLDKSQTKVFQLFLFRAHTYVLHIL</sequence>
<gene>
    <name evidence="1" type="ORF">PECUL_23A030942</name>
</gene>
<protein>
    <submittedName>
        <fullName evidence="1">Uncharacterized protein</fullName>
    </submittedName>
</protein>
<name>A0AAD1W5S9_PELCU</name>
<organism evidence="1 2">
    <name type="scientific">Pelobates cultripes</name>
    <name type="common">Western spadefoot toad</name>
    <dbReference type="NCBI Taxonomy" id="61616"/>
    <lineage>
        <taxon>Eukaryota</taxon>
        <taxon>Metazoa</taxon>
        <taxon>Chordata</taxon>
        <taxon>Craniata</taxon>
        <taxon>Vertebrata</taxon>
        <taxon>Euteleostomi</taxon>
        <taxon>Amphibia</taxon>
        <taxon>Batrachia</taxon>
        <taxon>Anura</taxon>
        <taxon>Pelobatoidea</taxon>
        <taxon>Pelobatidae</taxon>
        <taxon>Pelobates</taxon>
    </lineage>
</organism>
<evidence type="ECO:0000313" key="1">
    <source>
        <dbReference type="EMBL" id="CAH2284467.1"/>
    </source>
</evidence>
<evidence type="ECO:0000313" key="2">
    <source>
        <dbReference type="Proteomes" id="UP001295444"/>
    </source>
</evidence>
<reference evidence="1" key="1">
    <citation type="submission" date="2022-03" db="EMBL/GenBank/DDBJ databases">
        <authorList>
            <person name="Alioto T."/>
            <person name="Alioto T."/>
            <person name="Gomez Garrido J."/>
        </authorList>
    </citation>
    <scope>NUCLEOTIDE SEQUENCE</scope>
</reference>
<dbReference type="Proteomes" id="UP001295444">
    <property type="component" value="Chromosome 04"/>
</dbReference>
<proteinExistence type="predicted"/>